<dbReference type="Proteomes" id="UP000481360">
    <property type="component" value="Unassembled WGS sequence"/>
</dbReference>
<dbReference type="EMBL" id="JAAMPJ010000009">
    <property type="protein sequence ID" value="NGY63241.1"/>
    <property type="molecule type" value="Genomic_DNA"/>
</dbReference>
<dbReference type="AlphaFoldDB" id="A0A7C9W0F8"/>
<gene>
    <name evidence="1" type="ORF">G7043_30405</name>
</gene>
<reference evidence="1 2" key="1">
    <citation type="submission" date="2020-03" db="EMBL/GenBank/DDBJ databases">
        <title>Isolation and identification of active actinomycetes.</title>
        <authorList>
            <person name="Sun X."/>
        </authorList>
    </citation>
    <scope>NUCLEOTIDE SEQUENCE [LARGE SCALE GENOMIC DNA]</scope>
    <source>
        <strain evidence="1 2">NEAU-D13</strain>
    </source>
</reference>
<name>A0A7C9W0F8_9PSEU</name>
<protein>
    <submittedName>
        <fullName evidence="1">Uncharacterized protein</fullName>
    </submittedName>
</protein>
<accession>A0A7C9W0F8</accession>
<dbReference type="RefSeq" id="WP_166051431.1">
    <property type="nucleotide sequence ID" value="NZ_JAAMPJ010000009.1"/>
</dbReference>
<keyword evidence="2" id="KW-1185">Reference proteome</keyword>
<comment type="caution">
    <text evidence="1">The sequence shown here is derived from an EMBL/GenBank/DDBJ whole genome shotgun (WGS) entry which is preliminary data.</text>
</comment>
<evidence type="ECO:0000313" key="2">
    <source>
        <dbReference type="Proteomes" id="UP000481360"/>
    </source>
</evidence>
<proteinExistence type="predicted"/>
<sequence length="219" mass="22986">MSVSQTHCELRIVPSCTATAISGTRSCDQCRQALRDELRALPGLHEQCAQSLTPGRRPEIVQIKNTRVPGGLSLNLTAVSVRTSILGVLASWSSMVIEETGAAKPPSRRVHVLSTFLYRNLDWILNHEAAQDFAEEITDLADAARAVLDPSMSERIDLGPCGEAGCGMTVYAAVGAGADAGAHAASCGAGHHLSASQWLLLEESEDGAAAQHSAQGTAS</sequence>
<organism evidence="1 2">
    <name type="scientific">Lentzea alba</name>
    <dbReference type="NCBI Taxonomy" id="2714351"/>
    <lineage>
        <taxon>Bacteria</taxon>
        <taxon>Bacillati</taxon>
        <taxon>Actinomycetota</taxon>
        <taxon>Actinomycetes</taxon>
        <taxon>Pseudonocardiales</taxon>
        <taxon>Pseudonocardiaceae</taxon>
        <taxon>Lentzea</taxon>
    </lineage>
</organism>
<evidence type="ECO:0000313" key="1">
    <source>
        <dbReference type="EMBL" id="NGY63241.1"/>
    </source>
</evidence>